<evidence type="ECO:0000313" key="2">
    <source>
        <dbReference type="EMBL" id="MPR28861.1"/>
    </source>
</evidence>
<dbReference type="EMBL" id="VOSK01000178">
    <property type="protein sequence ID" value="MPR28861.1"/>
    <property type="molecule type" value="Genomic_DNA"/>
</dbReference>
<comment type="caution">
    <text evidence="2">The sequence shown here is derived from an EMBL/GenBank/DDBJ whole genome shotgun (WGS) entry which is preliminary data.</text>
</comment>
<dbReference type="AlphaFoldDB" id="A0A5N7MPB2"/>
<dbReference type="GO" id="GO:0006596">
    <property type="term" value="P:polyamine biosynthetic process"/>
    <property type="evidence" value="ECO:0007669"/>
    <property type="project" value="UniProtKB-KW"/>
</dbReference>
<dbReference type="Proteomes" id="UP000403266">
    <property type="component" value="Unassembled WGS sequence"/>
</dbReference>
<name>A0A5N7MPB2_9HYPH</name>
<reference evidence="2 3" key="1">
    <citation type="journal article" date="2019" name="Syst. Appl. Microbiol.">
        <title>Microvirga tunisiensis sp. nov., a root nodule symbiotic bacterium isolated from Lupinus micranthus and L. luteus grown in Northern Tunisia.</title>
        <authorList>
            <person name="Msaddak A."/>
            <person name="Rejili M."/>
            <person name="Duran D."/>
            <person name="Mars M."/>
            <person name="Palacios J.M."/>
            <person name="Ruiz-Argueso T."/>
            <person name="Rey L."/>
            <person name="Imperial J."/>
        </authorList>
    </citation>
    <scope>NUCLEOTIDE SEQUENCE [LARGE SCALE GENOMIC DNA]</scope>
    <source>
        <strain evidence="2 3">Lmie10</strain>
    </source>
</reference>
<dbReference type="SUPFAM" id="SSF53335">
    <property type="entry name" value="S-adenosyl-L-methionine-dependent methyltransferases"/>
    <property type="match status" value="1"/>
</dbReference>
<evidence type="ECO:0000256" key="1">
    <source>
        <dbReference type="ARBA" id="ARBA00023115"/>
    </source>
</evidence>
<dbReference type="PANTHER" id="PTHR43317">
    <property type="entry name" value="THERMOSPERMINE SYNTHASE ACAULIS5"/>
    <property type="match status" value="1"/>
</dbReference>
<dbReference type="PANTHER" id="PTHR43317:SF3">
    <property type="entry name" value="BLR2883 PROTEIN"/>
    <property type="match status" value="1"/>
</dbReference>
<sequence length="239" mass="25843">MSALFEELDYRPTPMGALSLRRRRDLRSGGDIYEIKLNDEFLMSSLFNASEIALARLGLAALTGTSFDVVVGGLGLGYTAQAVLEHAQVGSLLVVDALAEVIEWHQQGLLPLGAELTSDTRCRLVLGDFFAGAASEAGFDADHPGRHYYAILVDIDHSPKNVLHPSHAALYTLDGLTRLAAHLHPGGAFALWSNDPPDDQFQQALGEVFATSQTHIVAFDNLQKDGEVTNTVYVATRGR</sequence>
<evidence type="ECO:0000313" key="3">
    <source>
        <dbReference type="Proteomes" id="UP000403266"/>
    </source>
</evidence>
<organism evidence="2 3">
    <name type="scientific">Microvirga tunisiensis</name>
    <dbReference type="NCBI Taxonomy" id="2108360"/>
    <lineage>
        <taxon>Bacteria</taxon>
        <taxon>Pseudomonadati</taxon>
        <taxon>Pseudomonadota</taxon>
        <taxon>Alphaproteobacteria</taxon>
        <taxon>Hyphomicrobiales</taxon>
        <taxon>Methylobacteriaceae</taxon>
        <taxon>Microvirga</taxon>
    </lineage>
</organism>
<gene>
    <name evidence="2" type="ORF">FS320_27980</name>
</gene>
<keyword evidence="3" id="KW-1185">Reference proteome</keyword>
<protein>
    <submittedName>
        <fullName evidence="2">Spermidine synthase</fullName>
    </submittedName>
</protein>
<proteinExistence type="predicted"/>
<dbReference type="RefSeq" id="WP_162003284.1">
    <property type="nucleotide sequence ID" value="NZ_VOSJ01000181.1"/>
</dbReference>
<dbReference type="Gene3D" id="3.40.50.150">
    <property type="entry name" value="Vaccinia Virus protein VP39"/>
    <property type="match status" value="1"/>
</dbReference>
<accession>A0A5N7MPB2</accession>
<dbReference type="InterPro" id="IPR029063">
    <property type="entry name" value="SAM-dependent_MTases_sf"/>
</dbReference>
<keyword evidence="1" id="KW-0620">Polyamine biosynthesis</keyword>